<dbReference type="SUPFAM" id="SSF56801">
    <property type="entry name" value="Acetyl-CoA synthetase-like"/>
    <property type="match status" value="1"/>
</dbReference>
<dbReference type="Pfam" id="PF00501">
    <property type="entry name" value="AMP-binding"/>
    <property type="match status" value="1"/>
</dbReference>
<dbReference type="Gene3D" id="3.40.50.12780">
    <property type="entry name" value="N-terminal domain of ligase-like"/>
    <property type="match status" value="1"/>
</dbReference>
<dbReference type="PROSITE" id="PS00455">
    <property type="entry name" value="AMP_BINDING"/>
    <property type="match status" value="1"/>
</dbReference>
<dbReference type="KEGG" id="ddu:GF1_25090"/>
<dbReference type="NCBIfam" id="NF006754">
    <property type="entry name" value="PRK09274.1"/>
    <property type="match status" value="1"/>
</dbReference>
<dbReference type="RefSeq" id="WP_267926870.1">
    <property type="nucleotide sequence ID" value="NZ_AP024233.1"/>
</dbReference>
<dbReference type="PANTHER" id="PTHR43767:SF1">
    <property type="entry name" value="NONRIBOSOMAL PEPTIDE SYNTHASE PES1 (EUROFUNG)-RELATED"/>
    <property type="match status" value="1"/>
</dbReference>
<gene>
    <name evidence="2" type="ORF">GF1_25090</name>
</gene>
<dbReference type="AlphaFoldDB" id="A0A915U2H3"/>
<organism evidence="2 3">
    <name type="scientific">Desulfolithobacter dissulfuricans</name>
    <dbReference type="NCBI Taxonomy" id="2795293"/>
    <lineage>
        <taxon>Bacteria</taxon>
        <taxon>Pseudomonadati</taxon>
        <taxon>Thermodesulfobacteriota</taxon>
        <taxon>Desulfobulbia</taxon>
        <taxon>Desulfobulbales</taxon>
        <taxon>Desulfobulbaceae</taxon>
        <taxon>Desulfolithobacter</taxon>
    </lineage>
</organism>
<evidence type="ECO:0000313" key="3">
    <source>
        <dbReference type="Proteomes" id="UP001063350"/>
    </source>
</evidence>
<dbReference type="EMBL" id="AP024233">
    <property type="protein sequence ID" value="BCO10133.1"/>
    <property type="molecule type" value="Genomic_DNA"/>
</dbReference>
<evidence type="ECO:0000313" key="2">
    <source>
        <dbReference type="EMBL" id="BCO10133.1"/>
    </source>
</evidence>
<reference evidence="2" key="1">
    <citation type="submission" date="2020-12" db="EMBL/GenBank/DDBJ databases">
        <title>Desulfobium dissulfuricans gen. nov., sp. nov., a novel mesophilic, sulfate-reducing bacterium isolated from a deep-sea hydrothermal vent.</title>
        <authorList>
            <person name="Hashimoto Y."/>
            <person name="Tame A."/>
            <person name="Sawayama S."/>
            <person name="Miyazaki J."/>
            <person name="Takai K."/>
            <person name="Nakagawa S."/>
        </authorList>
    </citation>
    <scope>NUCLEOTIDE SEQUENCE</scope>
    <source>
        <strain evidence="2">GF1</strain>
    </source>
</reference>
<dbReference type="InterPro" id="IPR000873">
    <property type="entry name" value="AMP-dep_synth/lig_dom"/>
</dbReference>
<proteinExistence type="predicted"/>
<sequence length="551" mass="60210">MTEYNIAGALVRVAADRGDEIGLVVPQGNGSYRSWSFGELEQTARRFAAGLRDVGVGQGDRVMLMVRPSMEFVCLTFALFRLGAVVILIDPGMGWKNLLRCIGSVRPAVLVGIPRAQLLARLFPGPFVTVRSRICVGSSPLHIFGHSLAAITPGAPAGDIFVHAASEDSAAIIFTTGSTGPPKGVRYSHGVFHAQLRLIRDYYGIRPGDVDQPGFPLFGLFSVALGARAVIPDMDPTRPARVDPARFIRSILDQGVTYSFGSPAIWNVVSRYCLERGIRLPVQKILMAGAPVSGELIARVAKIMAPGGEIHTPYGATESLPVASITGREILAETWPQTRKGKGTCVGRPLPGIDIRIMEPVDGPVGDFRVVREMAPGKIGEIMVRGPVVTRAYDGNEEENRQAKIPDRDGFWHRMGDMGYLDDQGRLWFCGRKAHRVLTEQGVLYSVCCEAIFNEHPSVFRSALVGVGEPGKQRPVLVVELKDKKIDRKELVGELRALAGANDLTREIETFLVHPEFPVDIRHNAKIFRERLAEWAGRKLQSGPCSRRDGL</sequence>
<dbReference type="InterPro" id="IPR050237">
    <property type="entry name" value="ATP-dep_AMP-bd_enzyme"/>
</dbReference>
<dbReference type="Proteomes" id="UP001063350">
    <property type="component" value="Chromosome"/>
</dbReference>
<feature type="domain" description="AMP-dependent synthetase/ligase" evidence="1">
    <location>
        <begin position="14"/>
        <end position="393"/>
    </location>
</feature>
<dbReference type="InterPro" id="IPR020845">
    <property type="entry name" value="AMP-binding_CS"/>
</dbReference>
<accession>A0A915U2H3</accession>
<evidence type="ECO:0000259" key="1">
    <source>
        <dbReference type="Pfam" id="PF00501"/>
    </source>
</evidence>
<name>A0A915U2H3_9BACT</name>
<dbReference type="InterPro" id="IPR042099">
    <property type="entry name" value="ANL_N_sf"/>
</dbReference>
<dbReference type="PANTHER" id="PTHR43767">
    <property type="entry name" value="LONG-CHAIN-FATTY-ACID--COA LIGASE"/>
    <property type="match status" value="1"/>
</dbReference>
<protein>
    <submittedName>
        <fullName evidence="2">Peptide synthase</fullName>
    </submittedName>
</protein>
<keyword evidence="3" id="KW-1185">Reference proteome</keyword>